<dbReference type="PANTHER" id="PTHR33116">
    <property type="entry name" value="REVERSE TRANSCRIPTASE ZINC-BINDING DOMAIN-CONTAINING PROTEIN-RELATED-RELATED"/>
    <property type="match status" value="1"/>
</dbReference>
<dbReference type="SUPFAM" id="SSF56672">
    <property type="entry name" value="DNA/RNA polymerases"/>
    <property type="match status" value="1"/>
</dbReference>
<evidence type="ECO:0000313" key="2">
    <source>
        <dbReference type="EMBL" id="CAL1388618.1"/>
    </source>
</evidence>
<organism evidence="2 3">
    <name type="scientific">Linum trigynum</name>
    <dbReference type="NCBI Taxonomy" id="586398"/>
    <lineage>
        <taxon>Eukaryota</taxon>
        <taxon>Viridiplantae</taxon>
        <taxon>Streptophyta</taxon>
        <taxon>Embryophyta</taxon>
        <taxon>Tracheophyta</taxon>
        <taxon>Spermatophyta</taxon>
        <taxon>Magnoliopsida</taxon>
        <taxon>eudicotyledons</taxon>
        <taxon>Gunneridae</taxon>
        <taxon>Pentapetalae</taxon>
        <taxon>rosids</taxon>
        <taxon>fabids</taxon>
        <taxon>Malpighiales</taxon>
        <taxon>Linaceae</taxon>
        <taxon>Linum</taxon>
    </lineage>
</organism>
<dbReference type="Pfam" id="PF00078">
    <property type="entry name" value="RVT_1"/>
    <property type="match status" value="1"/>
</dbReference>
<dbReference type="PANTHER" id="PTHR33116:SF70">
    <property type="entry name" value="NON-LTR RETROELEMENT REVERSE TRANSCRIPTASE-LIKE PROTEIN"/>
    <property type="match status" value="1"/>
</dbReference>
<dbReference type="InterPro" id="IPR000477">
    <property type="entry name" value="RT_dom"/>
</dbReference>
<feature type="domain" description="Reverse transcriptase" evidence="1">
    <location>
        <begin position="1"/>
        <end position="149"/>
    </location>
</feature>
<dbReference type="EMBL" id="OZ034818">
    <property type="protein sequence ID" value="CAL1388618.1"/>
    <property type="molecule type" value="Genomic_DNA"/>
</dbReference>
<dbReference type="AlphaFoldDB" id="A0AAV2ESB7"/>
<gene>
    <name evidence="2" type="ORF">LTRI10_LOCUS29541</name>
</gene>
<proteinExistence type="predicted"/>
<evidence type="ECO:0000313" key="3">
    <source>
        <dbReference type="Proteomes" id="UP001497516"/>
    </source>
</evidence>
<sequence length="224" mass="25508">MKCVTTPFMEILWEGTSTEKFRPTRGTRQGCPLSPYLFTLCIARLSHLIEEAVSNGIWKPIQLIRGGTKLTHLFFADDLVLFAEASQEQVEVIMDCLDQFCDASGELVSKDKSRIYFSKNVKRDLGRDMRNRLGFAMTQDLCRYLGVPVLHGRVKKQTYQYLLDRVDQRLAGWKAESLSLAGRVTLALYVLNGIPIYAMQTSVLHAAICDHIDRRIRGFIWGSQ</sequence>
<accession>A0AAV2ESB7</accession>
<evidence type="ECO:0000259" key="1">
    <source>
        <dbReference type="PROSITE" id="PS50878"/>
    </source>
</evidence>
<dbReference type="Proteomes" id="UP001497516">
    <property type="component" value="Chromosome 5"/>
</dbReference>
<protein>
    <recommendedName>
        <fullName evidence="1">Reverse transcriptase domain-containing protein</fullName>
    </recommendedName>
</protein>
<keyword evidence="3" id="KW-1185">Reference proteome</keyword>
<dbReference type="PROSITE" id="PS50878">
    <property type="entry name" value="RT_POL"/>
    <property type="match status" value="1"/>
</dbReference>
<reference evidence="2 3" key="1">
    <citation type="submission" date="2024-04" db="EMBL/GenBank/DDBJ databases">
        <authorList>
            <person name="Fracassetti M."/>
        </authorList>
    </citation>
    <scope>NUCLEOTIDE SEQUENCE [LARGE SCALE GENOMIC DNA]</scope>
</reference>
<name>A0AAV2ESB7_9ROSI</name>
<dbReference type="InterPro" id="IPR043502">
    <property type="entry name" value="DNA/RNA_pol_sf"/>
</dbReference>